<sequence>MSSAAEFSAAISSSSMAAATASSSSSTTAPVSATFTDAAVIITSAAVNLTEPPQFSSSGGSVVHPLPSPLTTETQGTYSLFHAIPSTFPWQTPVLPNIPGSFFSTPLPASTQPTPGYYGSTFSGAPGLSRPPDNSLFQSQMAMVAQSITPANNVTQIVTIELKAVEDYITWRTQFESFLVSQGVFGFLDGSIQVPSMYTVDFNNHQIINTDYYHWLRVDQTIRSWIFATLTRDVLIDVHELKHAFEI</sequence>
<evidence type="ECO:0000313" key="3">
    <source>
        <dbReference type="Proteomes" id="UP001152523"/>
    </source>
</evidence>
<proteinExistence type="predicted"/>
<dbReference type="PANTHER" id="PTHR47481:SF31">
    <property type="entry name" value="OS01G0873500 PROTEIN"/>
    <property type="match status" value="1"/>
</dbReference>
<evidence type="ECO:0000313" key="2">
    <source>
        <dbReference type="EMBL" id="CAH9091760.1"/>
    </source>
</evidence>
<dbReference type="PANTHER" id="PTHR47481">
    <property type="match status" value="1"/>
</dbReference>
<dbReference type="Proteomes" id="UP001152523">
    <property type="component" value="Unassembled WGS sequence"/>
</dbReference>
<organism evidence="2 3">
    <name type="scientific">Cuscuta epithymum</name>
    <dbReference type="NCBI Taxonomy" id="186058"/>
    <lineage>
        <taxon>Eukaryota</taxon>
        <taxon>Viridiplantae</taxon>
        <taxon>Streptophyta</taxon>
        <taxon>Embryophyta</taxon>
        <taxon>Tracheophyta</taxon>
        <taxon>Spermatophyta</taxon>
        <taxon>Magnoliopsida</taxon>
        <taxon>eudicotyledons</taxon>
        <taxon>Gunneridae</taxon>
        <taxon>Pentapetalae</taxon>
        <taxon>asterids</taxon>
        <taxon>lamiids</taxon>
        <taxon>Solanales</taxon>
        <taxon>Convolvulaceae</taxon>
        <taxon>Cuscuteae</taxon>
        <taxon>Cuscuta</taxon>
        <taxon>Cuscuta subgen. Cuscuta</taxon>
    </lineage>
</organism>
<dbReference type="EMBL" id="CAMAPF010000069">
    <property type="protein sequence ID" value="CAH9091760.1"/>
    <property type="molecule type" value="Genomic_DNA"/>
</dbReference>
<protein>
    <recommendedName>
        <fullName evidence="1">Retrotransposon Copia-like N-terminal domain-containing protein</fullName>
    </recommendedName>
</protein>
<dbReference type="InterPro" id="IPR029472">
    <property type="entry name" value="Copia-like_N"/>
</dbReference>
<keyword evidence="3" id="KW-1185">Reference proteome</keyword>
<dbReference type="Pfam" id="PF14244">
    <property type="entry name" value="Retrotran_gag_3"/>
    <property type="match status" value="1"/>
</dbReference>
<accession>A0AAV0D777</accession>
<gene>
    <name evidence="2" type="ORF">CEPIT_LOCUS11837</name>
</gene>
<feature type="domain" description="Retrotransposon Copia-like N-terminal" evidence="1">
    <location>
        <begin position="155"/>
        <end position="195"/>
    </location>
</feature>
<name>A0AAV0D777_9ASTE</name>
<reference evidence="2" key="1">
    <citation type="submission" date="2022-07" db="EMBL/GenBank/DDBJ databases">
        <authorList>
            <person name="Macas J."/>
            <person name="Novak P."/>
            <person name="Neumann P."/>
        </authorList>
    </citation>
    <scope>NUCLEOTIDE SEQUENCE</scope>
</reference>
<dbReference type="AlphaFoldDB" id="A0AAV0D777"/>
<comment type="caution">
    <text evidence="2">The sequence shown here is derived from an EMBL/GenBank/DDBJ whole genome shotgun (WGS) entry which is preliminary data.</text>
</comment>
<evidence type="ECO:0000259" key="1">
    <source>
        <dbReference type="Pfam" id="PF14244"/>
    </source>
</evidence>